<accession>A0A8H3X0U0</accession>
<protein>
    <submittedName>
        <fullName evidence="1">Uncharacterized protein</fullName>
    </submittedName>
</protein>
<evidence type="ECO:0000313" key="2">
    <source>
        <dbReference type="Proteomes" id="UP000439903"/>
    </source>
</evidence>
<comment type="caution">
    <text evidence="1">The sequence shown here is derived from an EMBL/GenBank/DDBJ whole genome shotgun (WGS) entry which is preliminary data.</text>
</comment>
<organism evidence="1 2">
    <name type="scientific">Gigaspora margarita</name>
    <dbReference type="NCBI Taxonomy" id="4874"/>
    <lineage>
        <taxon>Eukaryota</taxon>
        <taxon>Fungi</taxon>
        <taxon>Fungi incertae sedis</taxon>
        <taxon>Mucoromycota</taxon>
        <taxon>Glomeromycotina</taxon>
        <taxon>Glomeromycetes</taxon>
        <taxon>Diversisporales</taxon>
        <taxon>Gigasporaceae</taxon>
        <taxon>Gigaspora</taxon>
    </lineage>
</organism>
<keyword evidence="2" id="KW-1185">Reference proteome</keyword>
<dbReference type="AlphaFoldDB" id="A0A8H3X0U0"/>
<proteinExistence type="predicted"/>
<dbReference type="EMBL" id="WTPW01002159">
    <property type="protein sequence ID" value="KAF0394659.1"/>
    <property type="molecule type" value="Genomic_DNA"/>
</dbReference>
<reference evidence="1 2" key="1">
    <citation type="journal article" date="2019" name="Environ. Microbiol.">
        <title>At the nexus of three kingdoms: the genome of the mycorrhizal fungus Gigaspora margarita provides insights into plant, endobacterial and fungal interactions.</title>
        <authorList>
            <person name="Venice F."/>
            <person name="Ghignone S."/>
            <person name="Salvioli di Fossalunga A."/>
            <person name="Amselem J."/>
            <person name="Novero M."/>
            <person name="Xianan X."/>
            <person name="Sedzielewska Toro K."/>
            <person name="Morin E."/>
            <person name="Lipzen A."/>
            <person name="Grigoriev I.V."/>
            <person name="Henrissat B."/>
            <person name="Martin F.M."/>
            <person name="Bonfante P."/>
        </authorList>
    </citation>
    <scope>NUCLEOTIDE SEQUENCE [LARGE SCALE GENOMIC DNA]</scope>
    <source>
        <strain evidence="1 2">BEG34</strain>
    </source>
</reference>
<evidence type="ECO:0000313" key="1">
    <source>
        <dbReference type="EMBL" id="KAF0394659.1"/>
    </source>
</evidence>
<name>A0A8H3X0U0_GIGMA</name>
<sequence length="85" mass="9994">MSKSKFTCIEEYNTSKENYKEDTTILLSDNNKIDIFEENYKDAFTIDQVTLKNTQIMLNNSDEMDTLEENYEDTFTIDQVTLENA</sequence>
<gene>
    <name evidence="1" type="ORF">F8M41_010336</name>
</gene>
<dbReference type="Proteomes" id="UP000439903">
    <property type="component" value="Unassembled WGS sequence"/>
</dbReference>